<comment type="caution">
    <text evidence="3">The sequence shown here is derived from an EMBL/GenBank/DDBJ whole genome shotgun (WGS) entry which is preliminary data.</text>
</comment>
<dbReference type="NCBIfam" id="NF047352">
    <property type="entry name" value="P_loop_sacsin"/>
    <property type="match status" value="1"/>
</dbReference>
<feature type="domain" description="Sacsin/Nov" evidence="2">
    <location>
        <begin position="46"/>
        <end position="219"/>
    </location>
</feature>
<dbReference type="PANTHER" id="PTHR32387">
    <property type="entry name" value="WU:FJ29H11"/>
    <property type="match status" value="1"/>
</dbReference>
<accession>A0ABW2VN25</accession>
<feature type="region of interest" description="Disordered" evidence="1">
    <location>
        <begin position="1589"/>
        <end position="1615"/>
    </location>
</feature>
<feature type="region of interest" description="Disordered" evidence="1">
    <location>
        <begin position="1495"/>
        <end position="1564"/>
    </location>
</feature>
<gene>
    <name evidence="3" type="ORF">ACFQZP_30405</name>
</gene>
<feature type="compositionally biased region" description="Low complexity" evidence="1">
    <location>
        <begin position="1536"/>
        <end position="1558"/>
    </location>
</feature>
<evidence type="ECO:0000256" key="1">
    <source>
        <dbReference type="SAM" id="MobiDB-lite"/>
    </source>
</evidence>
<dbReference type="InterPro" id="IPR058210">
    <property type="entry name" value="SACS/Nov_dom"/>
</dbReference>
<evidence type="ECO:0000313" key="3">
    <source>
        <dbReference type="EMBL" id="MFD0285925.1"/>
    </source>
</evidence>
<evidence type="ECO:0000259" key="2">
    <source>
        <dbReference type="Pfam" id="PF25794"/>
    </source>
</evidence>
<sequence length="1760" mass="191501">MEAIESWRELVVAQGLNQARLYLASRGLGQTDTRELKGVAEGTVRKAYTGRTVIELLQNAHDAHQADRRDGRAEIRLRPGEGAHGVLYVANNGNPLSPERFHSMCRLGMSSKDPATNIGHKGVGFKSVRQLCDAPEVYSASRPGAGVFDGFCFRFARPEDFDAIASQVAPDEEGLAHELRENVSALRVTVPVDELPPQVEDFAARGYSTVVRLPLRSPRELGEARRQIVQLQDPGAPFELFLERLGTVTVRVEGEGAEVDSRQYLRDVTAVLFRDGLRVEEITVRDGLRLVVVTADVDPAVLAEAAREGLEEGTVDDALEKWEGGGQVQIAVPDGAALSAGRMYSFLPMTPEAGEPLGGYLNAPFDSDLARRTLKADNPWNRALISQAIDACARVAALVRDKELDLADGTLLDLMCWQSSYLPQLTSACEQAGVPLAELALVPTRGPGHRRIPVVLAKQWSGDTEYFNADAVAAAGVADIIDPAVEEVRIERLKTLVRACGSTLVPGAELLAGWAQIVAHHWARSATPEQWAGFYGDLAALFSVTHAPLLRQDLLICAGGGLAAADGRRLVFFPPRRAAGAEDPLGALPRQLAARIAVFDPKVPLSDTTRAWMIRAKLAREYNSATLLRMIAQAMVKSTDPQALTGYLQVALRIWRMRPPDREPPKELRQLMVPVRGGWLPAPQAVFGPEWGEREPAKFLQGVVERAAGLRELEDRILLAPEAVDPAASVTELREFLQHAGARSGWQPNILSGESVECRGRELNGPGHTTFWNQGVLTPEQRRVWINAVTPQERGAFVSKPYRAGELYTMPGGSAHTALDPRDRLRLAELLLEAVQNWLVEYLRTVFKRTDQEGAHSVRWLSPAAAFLASEPWFPQTTPGRRAAISFVPLRKAWVITNGQVPAFLPAQPPALRRLLTPTVLQRLSPLGIRLWHDERTAADRLDYLTVLVADLPDSTAAQTRHAIRSAYEDAWQDLLPATASRRSNTVAAPERLVVERGGTLGLASLGKEMVYTPHRDGKVQETSLRAAPVALLAIRSTALAERIHAQLGDGADGRLKATRDADIDAELDGVSMKDAPSIPLPDAAGPWLTALILGLLEWQSSVDTAQHAQRLARARKRLATAHLVQASESRILIDEHLVPPDYRPHSFLHDSDGPAPRIVAVHPSARTLWDTLEAACDAFAALVGAPDLTDRLRARLFQLLRRNPEQPDRTTLDDVAEVLAITRTKLDEVLAASDPHAHIERLYNLLACIDPSLAATLHDQRHTLAAPEDLATWLTRHLPDAADDLLAHLDDELPDALGALKIPLADANKRRSAANLDPLHNTDGHQRRVNLWLQKHEDTLVGRIRDAFWPVYARGEDLADYLRLRELPGLRQPDSAWADTYWDLPPTVLQARAEAWAERHLPATGSEHTLPSPRPLAELRATNLAFLPDALLRLQQGISQWQRISGTDAAPHQLPQVPAVVEGMHADGTTDFTALNMASLTAWLHSHGHWPAGMPTTWTPAGSVSTSPPGAATAPGPAPVPGTAPPPGPVPVPGPRTSAIPGTPPAATTSPSAGSAPATPPDRRTLGVAIAKALTPARLATRTTALPARRRAPVASHPRLAKTDTGGGVSVTGPDLEETATIGYLGEIAAGKWIEHHYGVPPRQSWRSSTRAEEYGDGIGSDILGYDFVIETPQGHHYFEAKATSGDDPSFILGSSEIRRAQNLEDGEKYTILFVTHAKDPARIRVHELENPFGPEGRRFYDITTTAVTARFTLPSTGS</sequence>
<feature type="compositionally biased region" description="Pro residues" evidence="1">
    <location>
        <begin position="1517"/>
        <end position="1535"/>
    </location>
</feature>
<dbReference type="RefSeq" id="WP_381301160.1">
    <property type="nucleotide sequence ID" value="NZ_JBHTEC010000001.1"/>
</dbReference>
<proteinExistence type="predicted"/>
<dbReference type="PANTHER" id="PTHR32387:SF0">
    <property type="entry name" value="PROTEIN NO VEIN"/>
    <property type="match status" value="1"/>
</dbReference>
<evidence type="ECO:0000313" key="4">
    <source>
        <dbReference type="Proteomes" id="UP001596957"/>
    </source>
</evidence>
<organism evidence="3 4">
    <name type="scientific">Streptomyces lutosisoli</name>
    <dbReference type="NCBI Taxonomy" id="2665721"/>
    <lineage>
        <taxon>Bacteria</taxon>
        <taxon>Bacillati</taxon>
        <taxon>Actinomycetota</taxon>
        <taxon>Actinomycetes</taxon>
        <taxon>Kitasatosporales</taxon>
        <taxon>Streptomycetaceae</taxon>
        <taxon>Streptomyces</taxon>
    </lineage>
</organism>
<dbReference type="Proteomes" id="UP001596957">
    <property type="component" value="Unassembled WGS sequence"/>
</dbReference>
<dbReference type="Gene3D" id="3.30.565.10">
    <property type="entry name" value="Histidine kinase-like ATPase, C-terminal domain"/>
    <property type="match status" value="1"/>
</dbReference>
<dbReference type="EMBL" id="JBHTEC010000001">
    <property type="protein sequence ID" value="MFD0285925.1"/>
    <property type="molecule type" value="Genomic_DNA"/>
</dbReference>
<reference evidence="4" key="1">
    <citation type="journal article" date="2019" name="Int. J. Syst. Evol. Microbiol.">
        <title>The Global Catalogue of Microorganisms (GCM) 10K type strain sequencing project: providing services to taxonomists for standard genome sequencing and annotation.</title>
        <authorList>
            <consortium name="The Broad Institute Genomics Platform"/>
            <consortium name="The Broad Institute Genome Sequencing Center for Infectious Disease"/>
            <person name="Wu L."/>
            <person name="Ma J."/>
        </authorList>
    </citation>
    <scope>NUCLEOTIDE SEQUENCE [LARGE SCALE GENOMIC DNA]</scope>
    <source>
        <strain evidence="4">CGMCC 4.7198</strain>
    </source>
</reference>
<dbReference type="InterPro" id="IPR036890">
    <property type="entry name" value="HATPase_C_sf"/>
</dbReference>
<protein>
    <submittedName>
        <fullName evidence="3">Sacsin N-terminal ATP-binding-like domain-containing protein</fullName>
    </submittedName>
</protein>
<name>A0ABW2VN25_9ACTN</name>
<keyword evidence="4" id="KW-1185">Reference proteome</keyword>
<dbReference type="SUPFAM" id="SSF55874">
    <property type="entry name" value="ATPase domain of HSP90 chaperone/DNA topoisomerase II/histidine kinase"/>
    <property type="match status" value="1"/>
</dbReference>
<dbReference type="InterPro" id="IPR052957">
    <property type="entry name" value="Auxin_embryo_med"/>
</dbReference>
<feature type="compositionally biased region" description="Low complexity" evidence="1">
    <location>
        <begin position="1504"/>
        <end position="1516"/>
    </location>
</feature>
<dbReference type="Pfam" id="PF25794">
    <property type="entry name" value="SACS"/>
    <property type="match status" value="1"/>
</dbReference>